<evidence type="ECO:0000313" key="2">
    <source>
        <dbReference type="Proteomes" id="UP000276133"/>
    </source>
</evidence>
<dbReference type="EMBL" id="REGN01006013">
    <property type="protein sequence ID" value="RNA11231.1"/>
    <property type="molecule type" value="Genomic_DNA"/>
</dbReference>
<proteinExistence type="predicted"/>
<reference evidence="1 2" key="1">
    <citation type="journal article" date="2018" name="Sci. Rep.">
        <title>Genomic signatures of local adaptation to the degree of environmental predictability in rotifers.</title>
        <authorList>
            <person name="Franch-Gras L."/>
            <person name="Hahn C."/>
            <person name="Garcia-Roger E.M."/>
            <person name="Carmona M.J."/>
            <person name="Serra M."/>
            <person name="Gomez A."/>
        </authorList>
    </citation>
    <scope>NUCLEOTIDE SEQUENCE [LARGE SCALE GENOMIC DNA]</scope>
    <source>
        <strain evidence="1">HYR1</strain>
    </source>
</reference>
<dbReference type="Proteomes" id="UP000276133">
    <property type="component" value="Unassembled WGS sequence"/>
</dbReference>
<dbReference type="AlphaFoldDB" id="A0A3M7QJP2"/>
<gene>
    <name evidence="1" type="ORF">BpHYR1_017191</name>
</gene>
<organism evidence="1 2">
    <name type="scientific">Brachionus plicatilis</name>
    <name type="common">Marine rotifer</name>
    <name type="synonym">Brachionus muelleri</name>
    <dbReference type="NCBI Taxonomy" id="10195"/>
    <lineage>
        <taxon>Eukaryota</taxon>
        <taxon>Metazoa</taxon>
        <taxon>Spiralia</taxon>
        <taxon>Gnathifera</taxon>
        <taxon>Rotifera</taxon>
        <taxon>Eurotatoria</taxon>
        <taxon>Monogononta</taxon>
        <taxon>Pseudotrocha</taxon>
        <taxon>Ploima</taxon>
        <taxon>Brachionidae</taxon>
        <taxon>Brachionus</taxon>
    </lineage>
</organism>
<name>A0A3M7QJP2_BRAPC</name>
<keyword evidence="2" id="KW-1185">Reference proteome</keyword>
<comment type="caution">
    <text evidence="1">The sequence shown here is derived from an EMBL/GenBank/DDBJ whole genome shotgun (WGS) entry which is preliminary data.</text>
</comment>
<protein>
    <submittedName>
        <fullName evidence="1">Uncharacterized protein</fullName>
    </submittedName>
</protein>
<evidence type="ECO:0000313" key="1">
    <source>
        <dbReference type="EMBL" id="RNA11231.1"/>
    </source>
</evidence>
<accession>A0A3M7QJP2</accession>
<sequence length="64" mass="6750">MFEASSSVGPCVAYNFNASALATGLSSSTSQSLSSLSESIVSLIWLILSWDTGSQIFVGINIRF</sequence>